<feature type="signal peptide" evidence="1">
    <location>
        <begin position="1"/>
        <end position="21"/>
    </location>
</feature>
<dbReference type="OrthoDB" id="707821at2"/>
<evidence type="ECO:0000313" key="2">
    <source>
        <dbReference type="EMBL" id="TWI25799.1"/>
    </source>
</evidence>
<proteinExistence type="predicted"/>
<comment type="caution">
    <text evidence="2">The sequence shown here is derived from an EMBL/GenBank/DDBJ whole genome shotgun (WGS) entry which is preliminary data.</text>
</comment>
<accession>A0A562N0U3</accession>
<evidence type="ECO:0000256" key="1">
    <source>
        <dbReference type="SAM" id="SignalP"/>
    </source>
</evidence>
<organism evidence="2 3">
    <name type="scientific">Sphingobacterium siyangense</name>
    <dbReference type="NCBI Taxonomy" id="459529"/>
    <lineage>
        <taxon>Bacteria</taxon>
        <taxon>Pseudomonadati</taxon>
        <taxon>Bacteroidota</taxon>
        <taxon>Sphingobacteriia</taxon>
        <taxon>Sphingobacteriales</taxon>
        <taxon>Sphingobacteriaceae</taxon>
        <taxon>Sphingobacterium</taxon>
    </lineage>
</organism>
<feature type="chain" id="PRO_5022045366" description="Transcriptional regulator" evidence="1">
    <location>
        <begin position="22"/>
        <end position="216"/>
    </location>
</feature>
<dbReference type="AlphaFoldDB" id="A0A562N0U3"/>
<sequence length="216" mass="24638">MMRKYVGIILFFIAAAGSLHAQTLTTKLVPMRLAASFDRVKEAIPDMSGQFVDSKMKITSLGSTDSTARFEIEEQGISIETVVDNEKEYHKLVTAAAKDVSKPSIHMLYTYTLKNKKLKVPPPRKVFFSPEYGVIWTLTLKKIAEKETEVVLNYKSLSPAFAEKIESEFESDSYYSHKIVKIDVNDKRMNHLIKEILINQMHVDRDYPAPTYPARN</sequence>
<evidence type="ECO:0008006" key="4">
    <source>
        <dbReference type="Google" id="ProtNLM"/>
    </source>
</evidence>
<reference evidence="2 3" key="1">
    <citation type="journal article" date="2015" name="Stand. Genomic Sci.">
        <title>Genomic Encyclopedia of Bacterial and Archaeal Type Strains, Phase III: the genomes of soil and plant-associated and newly described type strains.</title>
        <authorList>
            <person name="Whitman W.B."/>
            <person name="Woyke T."/>
            <person name="Klenk H.P."/>
            <person name="Zhou Y."/>
            <person name="Lilburn T.G."/>
            <person name="Beck B.J."/>
            <person name="De Vos P."/>
            <person name="Vandamme P."/>
            <person name="Eisen J.A."/>
            <person name="Garrity G."/>
            <person name="Hugenholtz P."/>
            <person name="Kyrpides N.C."/>
        </authorList>
    </citation>
    <scope>NUCLEOTIDE SEQUENCE [LARGE SCALE GENOMIC DNA]</scope>
    <source>
        <strain evidence="2 3">CGMCC 1.6855</strain>
    </source>
</reference>
<name>A0A562N0U3_9SPHI</name>
<gene>
    <name evidence="2" type="ORF">IQ31_00371</name>
</gene>
<keyword evidence="1" id="KW-0732">Signal</keyword>
<dbReference type="Proteomes" id="UP000315908">
    <property type="component" value="Unassembled WGS sequence"/>
</dbReference>
<evidence type="ECO:0000313" key="3">
    <source>
        <dbReference type="Proteomes" id="UP000315908"/>
    </source>
</evidence>
<dbReference type="EMBL" id="VLKR01000001">
    <property type="protein sequence ID" value="TWI25799.1"/>
    <property type="molecule type" value="Genomic_DNA"/>
</dbReference>
<dbReference type="GeneID" id="88831394"/>
<dbReference type="RefSeq" id="WP_145326927.1">
    <property type="nucleotide sequence ID" value="NZ_CP080574.1"/>
</dbReference>
<protein>
    <recommendedName>
        <fullName evidence="4">Transcriptional regulator</fullName>
    </recommendedName>
</protein>